<comment type="caution">
    <text evidence="3">The sequence shown here is derived from an EMBL/GenBank/DDBJ whole genome shotgun (WGS) entry which is preliminary data.</text>
</comment>
<evidence type="ECO:0000259" key="2">
    <source>
        <dbReference type="Pfam" id="PF01412"/>
    </source>
</evidence>
<dbReference type="Gene3D" id="1.10.220.150">
    <property type="entry name" value="Arf GTPase activating protein"/>
    <property type="match status" value="1"/>
</dbReference>
<protein>
    <recommendedName>
        <fullName evidence="2">Arf-GAP domain-containing protein</fullName>
    </recommendedName>
</protein>
<feature type="region of interest" description="Disordered" evidence="1">
    <location>
        <begin position="311"/>
        <end position="332"/>
    </location>
</feature>
<dbReference type="GO" id="GO:0005096">
    <property type="term" value="F:GTPase activator activity"/>
    <property type="evidence" value="ECO:0007669"/>
    <property type="project" value="InterPro"/>
</dbReference>
<dbReference type="Pfam" id="PF01412">
    <property type="entry name" value="ArfGap"/>
    <property type="match status" value="1"/>
</dbReference>
<dbReference type="InterPro" id="IPR038508">
    <property type="entry name" value="ArfGAP_dom_sf"/>
</dbReference>
<dbReference type="InterPro" id="IPR044820">
    <property type="entry name" value="AGD14-like"/>
</dbReference>
<dbReference type="AlphaFoldDB" id="A0A8K0MLP1"/>
<dbReference type="SUPFAM" id="SSF57863">
    <property type="entry name" value="ArfGap/RecO-like zinc finger"/>
    <property type="match status" value="1"/>
</dbReference>
<evidence type="ECO:0000256" key="1">
    <source>
        <dbReference type="SAM" id="MobiDB-lite"/>
    </source>
</evidence>
<feature type="region of interest" description="Disordered" evidence="1">
    <location>
        <begin position="272"/>
        <end position="296"/>
    </location>
</feature>
<keyword evidence="4" id="KW-1185">Reference proteome</keyword>
<evidence type="ECO:0000313" key="4">
    <source>
        <dbReference type="Proteomes" id="UP000796880"/>
    </source>
</evidence>
<dbReference type="InterPro" id="IPR037278">
    <property type="entry name" value="ARFGAP/RecO"/>
</dbReference>
<name>A0A8K0MLP1_9ROSA</name>
<dbReference type="OrthoDB" id="6036at2759"/>
<dbReference type="PANTHER" id="PTHR46085">
    <property type="entry name" value="ARFGAP/RECO-RELATED"/>
    <property type="match status" value="1"/>
</dbReference>
<accession>A0A8K0MLP1</accession>
<organism evidence="3 4">
    <name type="scientific">Rhamnella rubrinervis</name>
    <dbReference type="NCBI Taxonomy" id="2594499"/>
    <lineage>
        <taxon>Eukaryota</taxon>
        <taxon>Viridiplantae</taxon>
        <taxon>Streptophyta</taxon>
        <taxon>Embryophyta</taxon>
        <taxon>Tracheophyta</taxon>
        <taxon>Spermatophyta</taxon>
        <taxon>Magnoliopsida</taxon>
        <taxon>eudicotyledons</taxon>
        <taxon>Gunneridae</taxon>
        <taxon>Pentapetalae</taxon>
        <taxon>rosids</taxon>
        <taxon>fabids</taxon>
        <taxon>Rosales</taxon>
        <taxon>Rhamnaceae</taxon>
        <taxon>rhamnoid group</taxon>
        <taxon>Rhamneae</taxon>
        <taxon>Rhamnella</taxon>
    </lineage>
</organism>
<feature type="compositionally biased region" description="Basic and acidic residues" evidence="1">
    <location>
        <begin position="321"/>
        <end position="332"/>
    </location>
</feature>
<evidence type="ECO:0000313" key="3">
    <source>
        <dbReference type="EMBL" id="KAF3450786.1"/>
    </source>
</evidence>
<reference evidence="3" key="1">
    <citation type="submission" date="2020-03" db="EMBL/GenBank/DDBJ databases">
        <title>A high-quality chromosome-level genome assembly of a woody plant with both climbing and erect habits, Rhamnella rubrinervis.</title>
        <authorList>
            <person name="Lu Z."/>
            <person name="Yang Y."/>
            <person name="Zhu X."/>
            <person name="Sun Y."/>
        </authorList>
    </citation>
    <scope>NUCLEOTIDE SEQUENCE</scope>
    <source>
        <strain evidence="3">BYM</strain>
        <tissue evidence="3">Leaf</tissue>
    </source>
</reference>
<dbReference type="InterPro" id="IPR001164">
    <property type="entry name" value="ArfGAP_dom"/>
</dbReference>
<sequence length="580" mass="64516">MLPSRETVTVSTPTLRDSLPLWTSSFLRTIDDDDDHSSFPSLTTIFYSTEGGELVSGMAKEIEKEDQCNEKIIRGLLKLPENSCCINCGSLGPRYVCIEFWTFVCIICSGVQNIGILRDFIRQVYVDRRYISEESGTSLRVKMVGKEDWNSCGSGYRRPPCEDTYRNCYDERYGLGERNEERNSRYGYEERWDYDVATEKHGHRKIRSLKVLRDILWLGRPRSRKSEGRPITEGEHKVDSRYKGPREDIYASHYEKHGFGERNDIRKSRYGYDESRSRGYDLTTEKHSQHRRSHSQIKAFRNKMWFGRSRSRKSEVSPISEGEHKLEGRSADDHKGLSLASLPVTCPVWDSTADDPPTLSRSESSISTGSLSIRESISSSNDNSLVTFGCSSLEKVSQPGGNASAAARLVTASSSLPVTEDHSSSIADDAVDSPCFQQPPASTFSSTGCQSTSQQFLTSTNDQSNNQFWIIPLVSSSQGSSNTATLTSSQYVSQQNHNTSSAGVSESGSLDKKSCERKELPEYLFAAPCSSIPIPVEESYAVQPHSMRYGMQHQGVGGFGNEGTASGMTGERVNGGNPFA</sequence>
<feature type="region of interest" description="Disordered" evidence="1">
    <location>
        <begin position="561"/>
        <end position="580"/>
    </location>
</feature>
<feature type="compositionally biased region" description="Basic and acidic residues" evidence="1">
    <location>
        <begin position="272"/>
        <end position="287"/>
    </location>
</feature>
<dbReference type="PANTHER" id="PTHR46085:SF3">
    <property type="entry name" value="ARF GTPASE ACTIVATING PROTEIN"/>
    <property type="match status" value="1"/>
</dbReference>
<gene>
    <name evidence="3" type="ORF">FNV43_RR06875</name>
</gene>
<dbReference type="EMBL" id="VOIH02000003">
    <property type="protein sequence ID" value="KAF3450786.1"/>
    <property type="molecule type" value="Genomic_DNA"/>
</dbReference>
<feature type="domain" description="Arf-GAP" evidence="2">
    <location>
        <begin position="71"/>
        <end position="128"/>
    </location>
</feature>
<dbReference type="Proteomes" id="UP000796880">
    <property type="component" value="Unassembled WGS sequence"/>
</dbReference>
<proteinExistence type="predicted"/>